<keyword evidence="21" id="KW-1185">Reference proteome</keyword>
<dbReference type="InterPro" id="IPR000719">
    <property type="entry name" value="Prot_kinase_dom"/>
</dbReference>
<evidence type="ECO:0000256" key="6">
    <source>
        <dbReference type="ARBA" id="ARBA00022679"/>
    </source>
</evidence>
<comment type="similarity">
    <text evidence="2">In the N-terminal section; belongs to the leguminous lectin family.</text>
</comment>
<evidence type="ECO:0000256" key="3">
    <source>
        <dbReference type="ARBA" id="ARBA00010217"/>
    </source>
</evidence>
<dbReference type="AlphaFoldDB" id="A0A9D5CZI2"/>
<dbReference type="OrthoDB" id="543442at2759"/>
<name>A0A9D5CZI2_9LILI</name>
<comment type="similarity">
    <text evidence="3">In the C-terminal section; belongs to the protein kinase superfamily. Ser/Thr protein kinase family.</text>
</comment>
<evidence type="ECO:0000256" key="8">
    <source>
        <dbReference type="ARBA" id="ARBA00022729"/>
    </source>
</evidence>
<keyword evidence="13 18" id="KW-1133">Transmembrane helix</keyword>
<dbReference type="Proteomes" id="UP001085076">
    <property type="component" value="Miscellaneous, Linkage group lg02"/>
</dbReference>
<keyword evidence="7 18" id="KW-0812">Transmembrane</keyword>
<evidence type="ECO:0000256" key="1">
    <source>
        <dbReference type="ARBA" id="ARBA00004479"/>
    </source>
</evidence>
<dbReference type="Pfam" id="PF00139">
    <property type="entry name" value="Lectin_legB"/>
    <property type="match status" value="1"/>
</dbReference>
<feature type="transmembrane region" description="Helical" evidence="18">
    <location>
        <begin position="51"/>
        <end position="70"/>
    </location>
</feature>
<keyword evidence="16" id="KW-0325">Glycoprotein</keyword>
<proteinExistence type="inferred from homology"/>
<evidence type="ECO:0000256" key="4">
    <source>
        <dbReference type="ARBA" id="ARBA00012513"/>
    </source>
</evidence>
<dbReference type="FunFam" id="2.60.120.200:FF:000051">
    <property type="entry name" value="L-type lectin-domain containing receptor kinase V.9"/>
    <property type="match status" value="1"/>
</dbReference>
<evidence type="ECO:0000256" key="16">
    <source>
        <dbReference type="ARBA" id="ARBA00023180"/>
    </source>
</evidence>
<keyword evidence="8" id="KW-0732">Signal</keyword>
<comment type="subcellular location">
    <subcellularLocation>
        <location evidence="1">Membrane</location>
        <topology evidence="1">Single-pass type I membrane protein</topology>
    </subcellularLocation>
</comment>
<dbReference type="Pfam" id="PF07714">
    <property type="entry name" value="PK_Tyr_Ser-Thr"/>
    <property type="match status" value="1"/>
</dbReference>
<dbReference type="PANTHER" id="PTHR27007">
    <property type="match status" value="1"/>
</dbReference>
<evidence type="ECO:0000256" key="18">
    <source>
        <dbReference type="SAM" id="Phobius"/>
    </source>
</evidence>
<dbReference type="InterPro" id="IPR011009">
    <property type="entry name" value="Kinase-like_dom_sf"/>
</dbReference>
<feature type="domain" description="Protein kinase" evidence="19">
    <location>
        <begin position="395"/>
        <end position="610"/>
    </location>
</feature>
<gene>
    <name evidence="20" type="ORF">J5N97_010124</name>
</gene>
<dbReference type="EMBL" id="JAGGNH010000002">
    <property type="protein sequence ID" value="KAJ0981869.1"/>
    <property type="molecule type" value="Genomic_DNA"/>
</dbReference>
<evidence type="ECO:0000256" key="17">
    <source>
        <dbReference type="PROSITE-ProRule" id="PRU10141"/>
    </source>
</evidence>
<evidence type="ECO:0000256" key="12">
    <source>
        <dbReference type="ARBA" id="ARBA00022840"/>
    </source>
</evidence>
<dbReference type="GO" id="GO:0030246">
    <property type="term" value="F:carbohydrate binding"/>
    <property type="evidence" value="ECO:0007669"/>
    <property type="project" value="UniProtKB-KW"/>
</dbReference>
<evidence type="ECO:0000256" key="13">
    <source>
        <dbReference type="ARBA" id="ARBA00022989"/>
    </source>
</evidence>
<dbReference type="PROSITE" id="PS00107">
    <property type="entry name" value="PROTEIN_KINASE_ATP"/>
    <property type="match status" value="1"/>
</dbReference>
<dbReference type="InterPro" id="IPR001245">
    <property type="entry name" value="Ser-Thr/Tyr_kinase_cat_dom"/>
</dbReference>
<dbReference type="InterPro" id="IPR001220">
    <property type="entry name" value="Legume_lectin_dom"/>
</dbReference>
<dbReference type="GO" id="GO:0016020">
    <property type="term" value="C:membrane"/>
    <property type="evidence" value="ECO:0007669"/>
    <property type="project" value="UniProtKB-SubCell"/>
</dbReference>
<dbReference type="GO" id="GO:0004674">
    <property type="term" value="F:protein serine/threonine kinase activity"/>
    <property type="evidence" value="ECO:0007669"/>
    <property type="project" value="UniProtKB-KW"/>
</dbReference>
<organism evidence="20 21">
    <name type="scientific">Dioscorea zingiberensis</name>
    <dbReference type="NCBI Taxonomy" id="325984"/>
    <lineage>
        <taxon>Eukaryota</taxon>
        <taxon>Viridiplantae</taxon>
        <taxon>Streptophyta</taxon>
        <taxon>Embryophyta</taxon>
        <taxon>Tracheophyta</taxon>
        <taxon>Spermatophyta</taxon>
        <taxon>Magnoliopsida</taxon>
        <taxon>Liliopsida</taxon>
        <taxon>Dioscoreales</taxon>
        <taxon>Dioscoreaceae</taxon>
        <taxon>Dioscorea</taxon>
    </lineage>
</organism>
<evidence type="ECO:0000313" key="21">
    <source>
        <dbReference type="Proteomes" id="UP001085076"/>
    </source>
</evidence>
<reference evidence="20" key="2">
    <citation type="journal article" date="2022" name="Hortic Res">
        <title>The genome of Dioscorea zingiberensis sheds light on the biosynthesis, origin and evolution of the medicinally important diosgenin saponins.</title>
        <authorList>
            <person name="Li Y."/>
            <person name="Tan C."/>
            <person name="Li Z."/>
            <person name="Guo J."/>
            <person name="Li S."/>
            <person name="Chen X."/>
            <person name="Wang C."/>
            <person name="Dai X."/>
            <person name="Yang H."/>
            <person name="Song W."/>
            <person name="Hou L."/>
            <person name="Xu J."/>
            <person name="Tong Z."/>
            <person name="Xu A."/>
            <person name="Yuan X."/>
            <person name="Wang W."/>
            <person name="Yang Q."/>
            <person name="Chen L."/>
            <person name="Sun Z."/>
            <person name="Wang K."/>
            <person name="Pan B."/>
            <person name="Chen J."/>
            <person name="Bao Y."/>
            <person name="Liu F."/>
            <person name="Qi X."/>
            <person name="Gang D.R."/>
            <person name="Wen J."/>
            <person name="Li J."/>
        </authorList>
    </citation>
    <scope>NUCLEOTIDE SEQUENCE</scope>
    <source>
        <strain evidence="20">Dzin_1.0</strain>
    </source>
</reference>
<evidence type="ECO:0000256" key="10">
    <source>
        <dbReference type="ARBA" id="ARBA00022741"/>
    </source>
</evidence>
<feature type="binding site" evidence="17">
    <location>
        <position position="424"/>
    </location>
    <ligand>
        <name>ATP</name>
        <dbReference type="ChEBI" id="CHEBI:30616"/>
    </ligand>
</feature>
<dbReference type="Gene3D" id="3.30.200.20">
    <property type="entry name" value="Phosphorylase Kinase, domain 1"/>
    <property type="match status" value="1"/>
</dbReference>
<dbReference type="SUPFAM" id="SSF56112">
    <property type="entry name" value="Protein kinase-like (PK-like)"/>
    <property type="match status" value="1"/>
</dbReference>
<evidence type="ECO:0000256" key="14">
    <source>
        <dbReference type="ARBA" id="ARBA00023136"/>
    </source>
</evidence>
<keyword evidence="5" id="KW-0723">Serine/threonine-protein kinase</keyword>
<evidence type="ECO:0000256" key="2">
    <source>
        <dbReference type="ARBA" id="ARBA00008536"/>
    </source>
</evidence>
<reference evidence="20" key="1">
    <citation type="submission" date="2021-03" db="EMBL/GenBank/DDBJ databases">
        <authorList>
            <person name="Li Z."/>
            <person name="Yang C."/>
        </authorList>
    </citation>
    <scope>NUCLEOTIDE SEQUENCE</scope>
    <source>
        <strain evidence="20">Dzin_1.0</strain>
        <tissue evidence="20">Leaf</tissue>
    </source>
</reference>
<protein>
    <recommendedName>
        <fullName evidence="4">non-specific serine/threonine protein kinase</fullName>
        <ecNumber evidence="4">2.7.11.1</ecNumber>
    </recommendedName>
</protein>
<keyword evidence="10 17" id="KW-0547">Nucleotide-binding</keyword>
<dbReference type="InterPro" id="IPR050528">
    <property type="entry name" value="L-type_Lectin-RKs"/>
</dbReference>
<keyword evidence="15" id="KW-0675">Receptor</keyword>
<accession>A0A9D5CZI2</accession>
<evidence type="ECO:0000256" key="7">
    <source>
        <dbReference type="ARBA" id="ARBA00022692"/>
    </source>
</evidence>
<keyword evidence="14 18" id="KW-0472">Membrane</keyword>
<dbReference type="SUPFAM" id="SSF49899">
    <property type="entry name" value="Concanavalin A-like lectins/glucanases"/>
    <property type="match status" value="1"/>
</dbReference>
<keyword evidence="9" id="KW-0430">Lectin</keyword>
<sequence length="610" mass="67726">MNMLSCEKSIKTPSKAVESSVHVGCKPFMTSLTERFFKTRVAFQSNQMASLLLRIVILWVLLVRLTTFAADFEFIFNGFRGANLSLGGITNLADDGLLRLTNETQQSKGQAFNPSPLRLKTSRSDAATSFSTTFVFAIVSQYPTVSSYGFTFCLSPTKSLAGGTANFLGLFNSTNNNLSSNHIVGIEFDTIQTPEFKDIDDNHVGIDIHGLTSINSHTAGYYTGETSRDFRNLSLISGQPMQAWVDYDSKTLQLNVTLAPFQVPKPNRPLLSSEIDLSSIILEDMYVGFTASEGNILTTHYILGWSFKIDGNAPALDLTNLPSLPRITPNNEKHKAWKIWLSVSAASLMLLTAGLIMMYVVARRNKFEELREEWEQEYGPHRFSYKELFQATDGFKDKHFLGFGGFGSVYKGILPTSIVEIAVKRISHESRQGIREFVAEIVSLGRLRHRNLVRLLGYCRPPELARRGKATTSTDVYAFGVFLLEVACGKRPIEAEESGEELVLVDWVLECWKNGDIGAARDRRLGEEYVLEEMELVLKLGLLCCHPMATARPSMRQAMQFLNGDFSLPELSPSSLNVDVLVSLADEGFHNYFLSCPSSVATASVLSGGR</sequence>
<evidence type="ECO:0000256" key="11">
    <source>
        <dbReference type="ARBA" id="ARBA00022777"/>
    </source>
</evidence>
<dbReference type="PROSITE" id="PS50011">
    <property type="entry name" value="PROTEIN_KINASE_DOM"/>
    <property type="match status" value="1"/>
</dbReference>
<dbReference type="EC" id="2.7.11.1" evidence="4"/>
<evidence type="ECO:0000256" key="9">
    <source>
        <dbReference type="ARBA" id="ARBA00022734"/>
    </source>
</evidence>
<feature type="transmembrane region" description="Helical" evidence="18">
    <location>
        <begin position="339"/>
        <end position="362"/>
    </location>
</feature>
<comment type="caution">
    <text evidence="20">The sequence shown here is derived from an EMBL/GenBank/DDBJ whole genome shotgun (WGS) entry which is preliminary data.</text>
</comment>
<dbReference type="GO" id="GO:0006952">
    <property type="term" value="P:defense response"/>
    <property type="evidence" value="ECO:0007669"/>
    <property type="project" value="UniProtKB-ARBA"/>
</dbReference>
<keyword evidence="11" id="KW-0418">Kinase</keyword>
<keyword evidence="12 17" id="KW-0067">ATP-binding</keyword>
<evidence type="ECO:0000313" key="20">
    <source>
        <dbReference type="EMBL" id="KAJ0981869.1"/>
    </source>
</evidence>
<dbReference type="GO" id="GO:0005524">
    <property type="term" value="F:ATP binding"/>
    <property type="evidence" value="ECO:0007669"/>
    <property type="project" value="UniProtKB-UniRule"/>
</dbReference>
<dbReference type="InterPro" id="IPR017441">
    <property type="entry name" value="Protein_kinase_ATP_BS"/>
</dbReference>
<dbReference type="CDD" id="cd06899">
    <property type="entry name" value="lectin_legume_LecRK_Arcelin_ConA"/>
    <property type="match status" value="1"/>
</dbReference>
<dbReference type="GO" id="GO:0051707">
    <property type="term" value="P:response to other organism"/>
    <property type="evidence" value="ECO:0007669"/>
    <property type="project" value="UniProtKB-ARBA"/>
</dbReference>
<evidence type="ECO:0000256" key="15">
    <source>
        <dbReference type="ARBA" id="ARBA00023170"/>
    </source>
</evidence>
<evidence type="ECO:0000256" key="5">
    <source>
        <dbReference type="ARBA" id="ARBA00022527"/>
    </source>
</evidence>
<keyword evidence="6" id="KW-0808">Transferase</keyword>
<evidence type="ECO:0000259" key="19">
    <source>
        <dbReference type="PROSITE" id="PS50011"/>
    </source>
</evidence>
<dbReference type="Gene3D" id="1.10.510.10">
    <property type="entry name" value="Transferase(Phosphotransferase) domain 1"/>
    <property type="match status" value="1"/>
</dbReference>
<dbReference type="InterPro" id="IPR013320">
    <property type="entry name" value="ConA-like_dom_sf"/>
</dbReference>
<dbReference type="Gene3D" id="2.60.120.200">
    <property type="match status" value="1"/>
</dbReference>